<proteinExistence type="predicted"/>
<gene>
    <name evidence="2" type="ORF">SAMN04487987_10484</name>
</gene>
<reference evidence="3" key="1">
    <citation type="submission" date="2016-10" db="EMBL/GenBank/DDBJ databases">
        <authorList>
            <person name="Varghese N."/>
            <person name="Submissions S."/>
        </authorList>
    </citation>
    <scope>NUCLEOTIDE SEQUENCE [LARGE SCALE GENOMIC DNA]</scope>
    <source>
        <strain evidence="3">DSM 25730</strain>
    </source>
</reference>
<name>A0A1I1PNW0_9FLAO</name>
<accession>A0A1I1PNW0</accession>
<dbReference type="SUPFAM" id="SSF74853">
    <property type="entry name" value="Lamin A/C globular tail domain"/>
    <property type="match status" value="1"/>
</dbReference>
<dbReference type="Proteomes" id="UP000199439">
    <property type="component" value="Unassembled WGS sequence"/>
</dbReference>
<dbReference type="EMBL" id="FOMI01000004">
    <property type="protein sequence ID" value="SFD11357.1"/>
    <property type="molecule type" value="Genomic_DNA"/>
</dbReference>
<dbReference type="STRING" id="870482.SAMN04487987_10484"/>
<evidence type="ECO:0000313" key="2">
    <source>
        <dbReference type="EMBL" id="SFD11357.1"/>
    </source>
</evidence>
<feature type="signal peptide" evidence="1">
    <location>
        <begin position="1"/>
        <end position="22"/>
    </location>
</feature>
<evidence type="ECO:0000313" key="3">
    <source>
        <dbReference type="Proteomes" id="UP000199439"/>
    </source>
</evidence>
<feature type="chain" id="PRO_5011600529" description="Lamin Tail Domain" evidence="1">
    <location>
        <begin position="23"/>
        <end position="173"/>
    </location>
</feature>
<sequence length="173" mass="18657">MKMKKTIFMVLVCGLIASCSNDDDTTTTETEVASSSVIRITEVNTETDQVTLTNLGDETKNVGSYWLCLGPGTYVQVSDATSESTNLSLNQSVTLSYDINPTADGLSLFSENSFGSTDPDILIDYVQWGASNQARVDQAVTAGRWDNSNNIIEGSSPFSFNGTATNFGSTFWN</sequence>
<evidence type="ECO:0000256" key="1">
    <source>
        <dbReference type="SAM" id="SignalP"/>
    </source>
</evidence>
<organism evidence="2 3">
    <name type="scientific">Algibacter pectinivorans</name>
    <dbReference type="NCBI Taxonomy" id="870482"/>
    <lineage>
        <taxon>Bacteria</taxon>
        <taxon>Pseudomonadati</taxon>
        <taxon>Bacteroidota</taxon>
        <taxon>Flavobacteriia</taxon>
        <taxon>Flavobacteriales</taxon>
        <taxon>Flavobacteriaceae</taxon>
        <taxon>Algibacter</taxon>
    </lineage>
</organism>
<dbReference type="AlphaFoldDB" id="A0A1I1PNW0"/>
<evidence type="ECO:0008006" key="4">
    <source>
        <dbReference type="Google" id="ProtNLM"/>
    </source>
</evidence>
<keyword evidence="1" id="KW-0732">Signal</keyword>
<keyword evidence="3" id="KW-1185">Reference proteome</keyword>
<protein>
    <recommendedName>
        <fullName evidence="4">Lamin Tail Domain</fullName>
    </recommendedName>
</protein>
<dbReference type="InterPro" id="IPR036415">
    <property type="entry name" value="Lamin_tail_dom_sf"/>
</dbReference>
<dbReference type="PROSITE" id="PS51257">
    <property type="entry name" value="PROKAR_LIPOPROTEIN"/>
    <property type="match status" value="1"/>
</dbReference>